<dbReference type="Pfam" id="PF08318">
    <property type="entry name" value="COG4_m"/>
    <property type="match status" value="1"/>
</dbReference>
<dbReference type="InterPro" id="IPR048680">
    <property type="entry name" value="COG4_N"/>
</dbReference>
<evidence type="ECO:0000259" key="10">
    <source>
        <dbReference type="SMART" id="SM00762"/>
    </source>
</evidence>
<name>A0A553N7R7_TIGCA</name>
<dbReference type="FunFam" id="1.10.287.1060:FF:000014">
    <property type="entry name" value="conserved oligomeric Golgi complex subunit 4"/>
    <property type="match status" value="1"/>
</dbReference>
<dbReference type="SMART" id="SM00762">
    <property type="entry name" value="Cog4"/>
    <property type="match status" value="1"/>
</dbReference>
<keyword evidence="6" id="KW-0333">Golgi apparatus</keyword>
<evidence type="ECO:0000256" key="2">
    <source>
        <dbReference type="ARBA" id="ARBA00009215"/>
    </source>
</evidence>
<sequence length="706" mass="79059">MAPAGLSPSSEAGASPPARSRTISISGFDLQSLKSGSEIQAAFRVLNQEEDRVNAELSQLLARHSLIESQLRHLSTSVPQLQGVQHEAEKLSALISTTAQLAQGVSSKVKQLDLAKNRVSECQQRVNDLIDLKLCSDGVQSALQDEDYEQAAAHLHRFLAMDEALLKLTASEMQDEGGAMHDASRLDQALKTLHQAEKTVAEVVALKFDEAVQAEDLASIERFFKIFPLINLHDMGLEKFTVYLREKCDRQSERILAEFAQKRALKSKVSRVRDALYKSSSTGHQDKIEAKELDHVLSEMVLLQARSEMYYKFIRKRVTTDVEVSSDDETTKKTKLGAMEKLIVSSGLCHGIQLLLSDYILLEDYFMSQNIQKAMSSDAISPSDGLTSAMLDDVFFLVKKCVQRAVSSQNVDGVCAVVNNACGILEQDLCGLLQGQLRMGIPSGYMDQAYNVIQTSLQQGKLHANDTEKQRLAFLTALNNADCARDYVSRLSKSLNQDISNMVYNRSQHDKDKVDNCLTGFIASSDKLKSVLDMGIQQLRQTVVKPRIKPWIESFVCHDIDENLFSEYEANDPFIQTFILNLDGLLGSFKKSLTEQNYDELVAILTTEVTLQLEKVVLKSKFSRLGGLQFDREVRSLVSFLTSITTWSIRDKFTRLTLMGTVLNLETVGEMTDVWDSSWKLTQTEIKQVLGLRTDFKPEDIKRLRL</sequence>
<evidence type="ECO:0000313" key="11">
    <source>
        <dbReference type="EMBL" id="TRY61471.1"/>
    </source>
</evidence>
<keyword evidence="12" id="KW-1185">Reference proteome</keyword>
<dbReference type="PANTHER" id="PTHR24016:SF0">
    <property type="entry name" value="CONSERVED OLIGOMERIC GOLGI COMPLEX SUBUNIT 4"/>
    <property type="match status" value="1"/>
</dbReference>
<keyword evidence="4" id="KW-0813">Transport</keyword>
<dbReference type="Pfam" id="PF20663">
    <property type="entry name" value="COG4_N"/>
    <property type="match status" value="1"/>
</dbReference>
<keyword evidence="7" id="KW-0472">Membrane</keyword>
<feature type="domain" description="COG4 transport protein middle alpha-helical bundle" evidence="10">
    <location>
        <begin position="193"/>
        <end position="438"/>
    </location>
</feature>
<evidence type="ECO:0000256" key="7">
    <source>
        <dbReference type="ARBA" id="ARBA00023136"/>
    </source>
</evidence>
<dbReference type="OMA" id="RASECQQ"/>
<keyword evidence="5" id="KW-0653">Protein transport</keyword>
<dbReference type="GO" id="GO:0006890">
    <property type="term" value="P:retrograde vesicle-mediated transport, Golgi to endoplasmic reticulum"/>
    <property type="evidence" value="ECO:0007669"/>
    <property type="project" value="TreeGrafter"/>
</dbReference>
<evidence type="ECO:0000256" key="6">
    <source>
        <dbReference type="ARBA" id="ARBA00023034"/>
    </source>
</evidence>
<dbReference type="Gene3D" id="1.20.58.1970">
    <property type="match status" value="1"/>
</dbReference>
<proteinExistence type="inferred from homology"/>
<accession>A0A553N7R7</accession>
<evidence type="ECO:0000256" key="5">
    <source>
        <dbReference type="ARBA" id="ARBA00022927"/>
    </source>
</evidence>
<evidence type="ECO:0000256" key="9">
    <source>
        <dbReference type="SAM" id="MobiDB-lite"/>
    </source>
</evidence>
<protein>
    <recommendedName>
        <fullName evidence="3">Conserved oligomeric Golgi complex subunit 4</fullName>
    </recommendedName>
    <alternativeName>
        <fullName evidence="8">Component of oligomeric Golgi complex 4</fullName>
    </alternativeName>
</protein>
<dbReference type="InterPro" id="IPR048682">
    <property type="entry name" value="COG4"/>
</dbReference>
<dbReference type="GO" id="GO:0015031">
    <property type="term" value="P:protein transport"/>
    <property type="evidence" value="ECO:0007669"/>
    <property type="project" value="UniProtKB-KW"/>
</dbReference>
<dbReference type="GO" id="GO:0007030">
    <property type="term" value="P:Golgi organization"/>
    <property type="evidence" value="ECO:0007669"/>
    <property type="project" value="TreeGrafter"/>
</dbReference>
<dbReference type="Gene3D" id="1.10.287.1060">
    <property type="entry name" value="ESAT-6-like"/>
    <property type="match status" value="1"/>
</dbReference>
<comment type="caution">
    <text evidence="11">The sequence shown here is derived from an EMBL/GenBank/DDBJ whole genome shotgun (WGS) entry which is preliminary data.</text>
</comment>
<dbReference type="STRING" id="6832.A0A553N7R7"/>
<dbReference type="AlphaFoldDB" id="A0A553N7R7"/>
<dbReference type="GO" id="GO:0000139">
    <property type="term" value="C:Golgi membrane"/>
    <property type="evidence" value="ECO:0007669"/>
    <property type="project" value="UniProtKB-SubCell"/>
</dbReference>
<dbReference type="GO" id="GO:0017119">
    <property type="term" value="C:Golgi transport complex"/>
    <property type="evidence" value="ECO:0007669"/>
    <property type="project" value="TreeGrafter"/>
</dbReference>
<dbReference type="Proteomes" id="UP000318571">
    <property type="component" value="Chromosome 8"/>
</dbReference>
<evidence type="ECO:0000313" key="12">
    <source>
        <dbReference type="Proteomes" id="UP000318571"/>
    </source>
</evidence>
<evidence type="ECO:0000256" key="3">
    <source>
        <dbReference type="ARBA" id="ARBA00020975"/>
    </source>
</evidence>
<feature type="region of interest" description="Disordered" evidence="9">
    <location>
        <begin position="1"/>
        <end position="20"/>
    </location>
</feature>
<dbReference type="InterPro" id="IPR048684">
    <property type="entry name" value="COG4_C"/>
</dbReference>
<evidence type="ECO:0000256" key="4">
    <source>
        <dbReference type="ARBA" id="ARBA00022448"/>
    </source>
</evidence>
<organism evidence="11 12">
    <name type="scientific">Tigriopus californicus</name>
    <name type="common">Marine copepod</name>
    <dbReference type="NCBI Taxonomy" id="6832"/>
    <lineage>
        <taxon>Eukaryota</taxon>
        <taxon>Metazoa</taxon>
        <taxon>Ecdysozoa</taxon>
        <taxon>Arthropoda</taxon>
        <taxon>Crustacea</taxon>
        <taxon>Multicrustacea</taxon>
        <taxon>Hexanauplia</taxon>
        <taxon>Copepoda</taxon>
        <taxon>Harpacticoida</taxon>
        <taxon>Harpacticidae</taxon>
        <taxon>Tigriopus</taxon>
    </lineage>
</organism>
<gene>
    <name evidence="11" type="ORF">TCAL_06661</name>
</gene>
<evidence type="ECO:0000256" key="1">
    <source>
        <dbReference type="ARBA" id="ARBA00004395"/>
    </source>
</evidence>
<dbReference type="PANTHER" id="PTHR24016">
    <property type="entry name" value="CONSERVED OLIGOMERIC GOLGI COMPLEX SUBUNIT 4"/>
    <property type="match status" value="1"/>
</dbReference>
<dbReference type="EMBL" id="VCGU01000459">
    <property type="protein sequence ID" value="TRY61471.1"/>
    <property type="molecule type" value="Genomic_DNA"/>
</dbReference>
<evidence type="ECO:0000256" key="8">
    <source>
        <dbReference type="ARBA" id="ARBA00031340"/>
    </source>
</evidence>
<reference evidence="11 12" key="1">
    <citation type="journal article" date="2018" name="Nat. Ecol. Evol.">
        <title>Genomic signatures of mitonuclear coevolution across populations of Tigriopus californicus.</title>
        <authorList>
            <person name="Barreto F.S."/>
            <person name="Watson E.T."/>
            <person name="Lima T.G."/>
            <person name="Willett C.S."/>
            <person name="Edmands S."/>
            <person name="Li W."/>
            <person name="Burton R.S."/>
        </authorList>
    </citation>
    <scope>NUCLEOTIDE SEQUENCE [LARGE SCALE GENOMIC DNA]</scope>
    <source>
        <strain evidence="11 12">San Diego</strain>
    </source>
</reference>
<comment type="subcellular location">
    <subcellularLocation>
        <location evidence="1">Golgi apparatus membrane</location>
        <topology evidence="1">Peripheral membrane protein</topology>
    </subcellularLocation>
</comment>
<comment type="similarity">
    <text evidence="2">Belongs to the COG4 family.</text>
</comment>
<dbReference type="Pfam" id="PF20662">
    <property type="entry name" value="COG4_C"/>
    <property type="match status" value="1"/>
</dbReference>
<dbReference type="InterPro" id="IPR013167">
    <property type="entry name" value="COG4_M"/>
</dbReference>